<feature type="region of interest" description="Disordered" evidence="7">
    <location>
        <begin position="243"/>
        <end position="266"/>
    </location>
</feature>
<evidence type="ECO:0000313" key="10">
    <source>
        <dbReference type="Proteomes" id="UP000030693"/>
    </source>
</evidence>
<dbReference type="SMART" id="SM00355">
    <property type="entry name" value="ZnF_C2H2"/>
    <property type="match status" value="2"/>
</dbReference>
<keyword evidence="4" id="KW-0863">Zinc-finger</keyword>
<dbReference type="PANTHER" id="PTHR12786:SF2">
    <property type="entry name" value="SPLICING FACTOR 3A SUBUNIT 3"/>
    <property type="match status" value="1"/>
</dbReference>
<evidence type="ECO:0000256" key="7">
    <source>
        <dbReference type="SAM" id="MobiDB-lite"/>
    </source>
</evidence>
<keyword evidence="10" id="KW-1185">Reference proteome</keyword>
<dbReference type="RefSeq" id="XP_009497619.1">
    <property type="nucleotide sequence ID" value="XM_009499344.1"/>
</dbReference>
<dbReference type="GO" id="GO:0005681">
    <property type="term" value="C:spliceosomal complex"/>
    <property type="evidence" value="ECO:0007669"/>
    <property type="project" value="InterPro"/>
</dbReference>
<dbReference type="PROSITE" id="PS50171">
    <property type="entry name" value="ZF_MATRIN"/>
    <property type="match status" value="1"/>
</dbReference>
<comment type="subcellular location">
    <subcellularLocation>
        <location evidence="1">Nucleus</location>
    </subcellularLocation>
</comment>
<keyword evidence="3" id="KW-0479">Metal-binding</keyword>
<dbReference type="InterPro" id="IPR051421">
    <property type="entry name" value="RNA_Proc_DNA_Dmg_Regulator"/>
</dbReference>
<name>A0A058Z3H1_FONAL</name>
<gene>
    <name evidence="9" type="ORF">H696_05518</name>
</gene>
<dbReference type="GO" id="GO:0000398">
    <property type="term" value="P:mRNA splicing, via spliceosome"/>
    <property type="evidence" value="ECO:0007669"/>
    <property type="project" value="InterPro"/>
</dbReference>
<dbReference type="eggNOG" id="KOG2636">
    <property type="taxonomic scope" value="Eukaryota"/>
</dbReference>
<accession>A0A058Z3H1</accession>
<dbReference type="InterPro" id="IPR000690">
    <property type="entry name" value="Matrin/U1-C_Znf_C2H2"/>
</dbReference>
<keyword evidence="5" id="KW-0862">Zinc</keyword>
<dbReference type="InterPro" id="IPR013087">
    <property type="entry name" value="Znf_C2H2_type"/>
</dbReference>
<evidence type="ECO:0000256" key="2">
    <source>
        <dbReference type="ARBA" id="ARBA00008776"/>
    </source>
</evidence>
<sequence length="521" mass="59070">MATIFEIQRQCLEEIDRLEQLIVDELAFPASTHEEQLLKNTRVAKFAQMAQEQSNLLLHYFKDADGMRLEETEQMAGGADSAQGALDEFYRQMRQIEDQHSLAAVPNALAESPAARFTELAATREKDMNDIIHSFTGEEGLARYLDLTKLHSMYLNLDFVREQMTTDRPAYLTYVQYLAEFDAFPDIPRAGKNAAYAEYVRELGDYLESFFRRAHPLVNVSAHLRSADEAFAVAWSQGAAPGWPRLDEDEQAPGPAGSAAPAPEEVAAAQARQSYCDLCRVVCDSPAGLQKHSRGTKHRNAARREERERECARLEARVTLLAQLLGQVRDQTRENVERKQTRTLAERELEAERAAQDAVAAGQATAATALGAGGSRARRPGATDAGASDDEDEHKPIYNPLNLPLDWDGRPIPVWLYRLHGLGVSYECEICGDFSYRGRRNFERHFMDWRHTQRLKCLGITNSKEFIDVTKIADAQALWKKIQQSRQLSSFRAEHDEEFEDSRGYVLNRRTYEDLRRQDLL</sequence>
<dbReference type="OrthoDB" id="2160351at2759"/>
<dbReference type="STRING" id="691883.A0A058Z3H1"/>
<feature type="domain" description="Matrin-type" evidence="8">
    <location>
        <begin position="426"/>
        <end position="457"/>
    </location>
</feature>
<dbReference type="Gene3D" id="3.30.160.60">
    <property type="entry name" value="Classic Zinc Finger"/>
    <property type="match status" value="1"/>
</dbReference>
<dbReference type="PANTHER" id="PTHR12786">
    <property type="entry name" value="SPLICING FACTOR SF3A-RELATED"/>
    <property type="match status" value="1"/>
</dbReference>
<evidence type="ECO:0000256" key="5">
    <source>
        <dbReference type="ARBA" id="ARBA00022833"/>
    </source>
</evidence>
<protein>
    <recommendedName>
        <fullName evidence="8">Matrin-type domain-containing protein</fullName>
    </recommendedName>
</protein>
<feature type="region of interest" description="Disordered" evidence="7">
    <location>
        <begin position="370"/>
        <end position="395"/>
    </location>
</feature>
<dbReference type="InterPro" id="IPR031774">
    <property type="entry name" value="SF3A3_dom"/>
</dbReference>
<evidence type="ECO:0000259" key="8">
    <source>
        <dbReference type="PROSITE" id="PS50171"/>
    </source>
</evidence>
<dbReference type="GeneID" id="20530243"/>
<dbReference type="Pfam" id="PF16837">
    <property type="entry name" value="SF3A3"/>
    <property type="match status" value="1"/>
</dbReference>
<dbReference type="AlphaFoldDB" id="A0A058Z3H1"/>
<organism evidence="9">
    <name type="scientific">Fonticula alba</name>
    <name type="common">Slime mold</name>
    <dbReference type="NCBI Taxonomy" id="691883"/>
    <lineage>
        <taxon>Eukaryota</taxon>
        <taxon>Rotosphaerida</taxon>
        <taxon>Fonticulaceae</taxon>
        <taxon>Fonticula</taxon>
    </lineage>
</organism>
<dbReference type="GO" id="GO:0008270">
    <property type="term" value="F:zinc ion binding"/>
    <property type="evidence" value="ECO:0007669"/>
    <property type="project" value="UniProtKB-KW"/>
</dbReference>
<dbReference type="GO" id="GO:0003723">
    <property type="term" value="F:RNA binding"/>
    <property type="evidence" value="ECO:0007669"/>
    <property type="project" value="InterPro"/>
</dbReference>
<dbReference type="SUPFAM" id="SSF57667">
    <property type="entry name" value="beta-beta-alpha zinc fingers"/>
    <property type="match status" value="1"/>
</dbReference>
<reference evidence="9" key="1">
    <citation type="submission" date="2013-04" db="EMBL/GenBank/DDBJ databases">
        <title>The Genome Sequence of Fonticula alba ATCC 38817.</title>
        <authorList>
            <consortium name="The Broad Institute Genomics Platform"/>
            <person name="Russ C."/>
            <person name="Cuomo C."/>
            <person name="Burger G."/>
            <person name="Gray M.W."/>
            <person name="Holland P.W.H."/>
            <person name="King N."/>
            <person name="Lang F.B.F."/>
            <person name="Roger A.J."/>
            <person name="Ruiz-Trillo I."/>
            <person name="Brown M."/>
            <person name="Walker B."/>
            <person name="Young S."/>
            <person name="Zeng Q."/>
            <person name="Gargeya S."/>
            <person name="Fitzgerald M."/>
            <person name="Haas B."/>
            <person name="Abouelleil A."/>
            <person name="Allen A.W."/>
            <person name="Alvarado L."/>
            <person name="Arachchi H.M."/>
            <person name="Berlin A.M."/>
            <person name="Chapman S.B."/>
            <person name="Gainer-Dewar J."/>
            <person name="Goldberg J."/>
            <person name="Griggs A."/>
            <person name="Gujja S."/>
            <person name="Hansen M."/>
            <person name="Howarth C."/>
            <person name="Imamovic A."/>
            <person name="Ireland A."/>
            <person name="Larimer J."/>
            <person name="McCowan C."/>
            <person name="Murphy C."/>
            <person name="Pearson M."/>
            <person name="Poon T.W."/>
            <person name="Priest M."/>
            <person name="Roberts A."/>
            <person name="Saif S."/>
            <person name="Shea T."/>
            <person name="Sisk P."/>
            <person name="Sykes S."/>
            <person name="Wortman J."/>
            <person name="Nusbaum C."/>
            <person name="Birren B."/>
        </authorList>
    </citation>
    <scope>NUCLEOTIDE SEQUENCE [LARGE SCALE GENOMIC DNA]</scope>
    <source>
        <strain evidence="9">ATCC 38817</strain>
    </source>
</reference>
<evidence type="ECO:0000256" key="6">
    <source>
        <dbReference type="ARBA" id="ARBA00023242"/>
    </source>
</evidence>
<dbReference type="InterPro" id="IPR036236">
    <property type="entry name" value="Znf_C2H2_sf"/>
</dbReference>
<evidence type="ECO:0000256" key="4">
    <source>
        <dbReference type="ARBA" id="ARBA00022771"/>
    </source>
</evidence>
<dbReference type="EMBL" id="KB932211">
    <property type="protein sequence ID" value="KCV68052.1"/>
    <property type="molecule type" value="Genomic_DNA"/>
</dbReference>
<dbReference type="Pfam" id="PF11931">
    <property type="entry name" value="SF3a60_Prp9_C"/>
    <property type="match status" value="1"/>
</dbReference>
<evidence type="ECO:0000256" key="1">
    <source>
        <dbReference type="ARBA" id="ARBA00004123"/>
    </source>
</evidence>
<dbReference type="InterPro" id="IPR024598">
    <property type="entry name" value="SF3a60/Prp9_C"/>
</dbReference>
<comment type="similarity">
    <text evidence="2">Belongs to the SF3A3 family.</text>
</comment>
<evidence type="ECO:0000313" key="9">
    <source>
        <dbReference type="EMBL" id="KCV68052.1"/>
    </source>
</evidence>
<feature type="compositionally biased region" description="Low complexity" evidence="7">
    <location>
        <begin position="252"/>
        <end position="266"/>
    </location>
</feature>
<dbReference type="OMA" id="QRCYHEE"/>
<proteinExistence type="inferred from homology"/>
<evidence type="ECO:0000256" key="3">
    <source>
        <dbReference type="ARBA" id="ARBA00022723"/>
    </source>
</evidence>
<dbReference type="Proteomes" id="UP000030693">
    <property type="component" value="Unassembled WGS sequence"/>
</dbReference>
<keyword evidence="6" id="KW-0539">Nucleus</keyword>